<dbReference type="GO" id="GO:0019632">
    <property type="term" value="P:shikimate metabolic process"/>
    <property type="evidence" value="ECO:0007669"/>
    <property type="project" value="TreeGrafter"/>
</dbReference>
<evidence type="ECO:0000256" key="2">
    <source>
        <dbReference type="ARBA" id="ARBA00009349"/>
    </source>
</evidence>
<dbReference type="Pfam" id="PF08501">
    <property type="entry name" value="Shikimate_dh_N"/>
    <property type="match status" value="1"/>
</dbReference>
<dbReference type="InterPro" id="IPR013708">
    <property type="entry name" value="Shikimate_DH-bd_N"/>
</dbReference>
<dbReference type="Gene3D" id="3.40.50.720">
    <property type="entry name" value="NAD(P)-binding Rossmann-like Domain"/>
    <property type="match status" value="1"/>
</dbReference>
<name>A0AAD4CJ42_ASPNN</name>
<dbReference type="Pfam" id="PF18317">
    <property type="entry name" value="SDH_C"/>
    <property type="match status" value="1"/>
</dbReference>
<dbReference type="GO" id="GO:0004764">
    <property type="term" value="F:shikimate 3-dehydrogenase (NADP+) activity"/>
    <property type="evidence" value="ECO:0007669"/>
    <property type="project" value="InterPro"/>
</dbReference>
<dbReference type="InterPro" id="IPR041121">
    <property type="entry name" value="SDH_C"/>
</dbReference>
<evidence type="ECO:0000313" key="6">
    <source>
        <dbReference type="EMBL" id="KAF9887212.1"/>
    </source>
</evidence>
<dbReference type="SUPFAM" id="SSF51735">
    <property type="entry name" value="NAD(P)-binding Rossmann-fold domains"/>
    <property type="match status" value="1"/>
</dbReference>
<dbReference type="InterPro" id="IPR006151">
    <property type="entry name" value="Shikm_DH/Glu-tRNA_Rdtase"/>
</dbReference>
<dbReference type="CDD" id="cd01065">
    <property type="entry name" value="NAD_bind_Shikimate_DH"/>
    <property type="match status" value="1"/>
</dbReference>
<dbReference type="InterPro" id="IPR036291">
    <property type="entry name" value="NAD(P)-bd_dom_sf"/>
</dbReference>
<dbReference type="PANTHER" id="PTHR21089">
    <property type="entry name" value="SHIKIMATE DEHYDROGENASE"/>
    <property type="match status" value="1"/>
</dbReference>
<reference evidence="6" key="2">
    <citation type="submission" date="2020-02" db="EMBL/GenBank/DDBJ databases">
        <authorList>
            <person name="Gilchrist C.L.M."/>
            <person name="Chooi Y.-H."/>
        </authorList>
    </citation>
    <scope>NUCLEOTIDE SEQUENCE</scope>
    <source>
        <strain evidence="6">MST-FP2251</strain>
    </source>
</reference>
<dbReference type="InterPro" id="IPR013785">
    <property type="entry name" value="Aldolase_TIM"/>
</dbReference>
<evidence type="ECO:0000256" key="1">
    <source>
        <dbReference type="ARBA" id="ARBA00006477"/>
    </source>
</evidence>
<evidence type="ECO:0000259" key="3">
    <source>
        <dbReference type="Pfam" id="PF01488"/>
    </source>
</evidence>
<dbReference type="AlphaFoldDB" id="A0AAD4CJ42"/>
<dbReference type="EMBL" id="VCAU01000065">
    <property type="protein sequence ID" value="KAF9887212.1"/>
    <property type="molecule type" value="Genomic_DNA"/>
</dbReference>
<comment type="similarity">
    <text evidence="1">In the 2nd section; belongs to the type-I 3-dehydroquinase family.</text>
</comment>
<organism evidence="6 7">
    <name type="scientific">Aspergillus nanangensis</name>
    <dbReference type="NCBI Taxonomy" id="2582783"/>
    <lineage>
        <taxon>Eukaryota</taxon>
        <taxon>Fungi</taxon>
        <taxon>Dikarya</taxon>
        <taxon>Ascomycota</taxon>
        <taxon>Pezizomycotina</taxon>
        <taxon>Eurotiomycetes</taxon>
        <taxon>Eurotiomycetidae</taxon>
        <taxon>Eurotiales</taxon>
        <taxon>Aspergillaceae</taxon>
        <taxon>Aspergillus</taxon>
        <taxon>Aspergillus subgen. Circumdati</taxon>
    </lineage>
</organism>
<evidence type="ECO:0000259" key="4">
    <source>
        <dbReference type="Pfam" id="PF08501"/>
    </source>
</evidence>
<dbReference type="InterPro" id="IPR001381">
    <property type="entry name" value="DHquinase_I"/>
</dbReference>
<dbReference type="Gene3D" id="3.20.20.70">
    <property type="entry name" value="Aldolase class I"/>
    <property type="match status" value="1"/>
</dbReference>
<gene>
    <name evidence="6" type="ORF">FE257_010466</name>
</gene>
<sequence length="756" mass="84267">MEASSSSPDSKPPSRKYIGDESIVLVGFVGAGKKTLAVIAAMALQRMFVDFDAYFRRQYHTSPHDYIADHGLKQFRDVEAGVSERLLSRHKTGCVISGLGMGNTQQRILLQQFSQHSPVIYIKREREVIQRELNLTEDKFVRLYQLGHAYFESCSNFEFYNITQAGPATPALQNGAKDSTPDNLRLKDTESAFMGFLRHIFGSPLLKSIYSADPLSPSYTYALQVPLKWLEHPTPNYEELNSGADCVSLLVDLPTEEPIHDMGDRVSRQLSVLRRHTRTPIMLDIRLPSNAALSRYQELLVLGLRLAVDIICMSLDCPDWAIERLVAQKGSSIIVGTHTLAPGLHWDYQSVRRYTKRANALGLDAVRFCQSPECPTDSGSATLDHLAFLREARRSSPLPVIAYKEGVRGKPSIFFNSTLSAVALPSMNNCGATLDEAIRAIYSCSLLPARKFTIFGSSVFYSLSPAMHNAAYKAYSLPHTYSVLQSDRFDDVRTLLQDSDHGGVAISLPYKTRVLPFLGYISPDAQDIQAVNTVVMSRECDTTNCDQHKTILKGYNTDYIGIRECIDRHLSPANIIRPGSTALILGAGGMARAAVYACHKLGVADIVISNRTVANAQLLADYYQSWAESHNPRRLLRVHVQQSLDTPWPTNLQQPTIIVSCIPAHGVGEDPPPRLKFPEAWLQSKTGGVFIELAYKPRETLLMMQMQEKISQGWVIVDGLHVLVEQGLAQFELFTHRPAPVHAMKRALRLQQSLRV</sequence>
<evidence type="ECO:0000313" key="7">
    <source>
        <dbReference type="Proteomes" id="UP001194746"/>
    </source>
</evidence>
<comment type="caution">
    <text evidence="6">The sequence shown here is derived from an EMBL/GenBank/DDBJ whole genome shotgun (WGS) entry which is preliminary data.</text>
</comment>
<feature type="domain" description="Quinate/shikimate 5-dehydrogenase/glutamyl-tRNA reductase" evidence="3">
    <location>
        <begin position="580"/>
        <end position="625"/>
    </location>
</feature>
<dbReference type="InterPro" id="IPR027417">
    <property type="entry name" value="P-loop_NTPase"/>
</dbReference>
<accession>A0AAD4CJ42</accession>
<dbReference type="InterPro" id="IPR022893">
    <property type="entry name" value="Shikimate_DH_fam"/>
</dbReference>
<dbReference type="SUPFAM" id="SSF53223">
    <property type="entry name" value="Aminoacid dehydrogenase-like, N-terminal domain"/>
    <property type="match status" value="1"/>
</dbReference>
<dbReference type="PANTHER" id="PTHR21089:SF1">
    <property type="entry name" value="BIFUNCTIONAL 3-DEHYDROQUINATE DEHYDRATASE_SHIKIMATE DEHYDROGENASE, CHLOROPLASTIC"/>
    <property type="match status" value="1"/>
</dbReference>
<dbReference type="Gene3D" id="3.40.50.300">
    <property type="entry name" value="P-loop containing nucleotide triphosphate hydrolases"/>
    <property type="match status" value="1"/>
</dbReference>
<proteinExistence type="inferred from homology"/>
<keyword evidence="7" id="KW-1185">Reference proteome</keyword>
<comment type="similarity">
    <text evidence="2">In the N-terminal section; belongs to the shikimate kinase family.</text>
</comment>
<dbReference type="GO" id="GO:0003855">
    <property type="term" value="F:3-dehydroquinate dehydratase activity"/>
    <property type="evidence" value="ECO:0007669"/>
    <property type="project" value="InterPro"/>
</dbReference>
<dbReference type="SUPFAM" id="SSF52540">
    <property type="entry name" value="P-loop containing nucleoside triphosphate hydrolases"/>
    <property type="match status" value="1"/>
</dbReference>
<evidence type="ECO:0000259" key="5">
    <source>
        <dbReference type="Pfam" id="PF18317"/>
    </source>
</evidence>
<dbReference type="InterPro" id="IPR046346">
    <property type="entry name" value="Aminoacid_DH-like_N_sf"/>
</dbReference>
<dbReference type="Pfam" id="PF01202">
    <property type="entry name" value="SKI"/>
    <property type="match status" value="1"/>
</dbReference>
<dbReference type="Proteomes" id="UP001194746">
    <property type="component" value="Unassembled WGS sequence"/>
</dbReference>
<dbReference type="GO" id="GO:0009423">
    <property type="term" value="P:chorismate biosynthetic process"/>
    <property type="evidence" value="ECO:0007669"/>
    <property type="project" value="TreeGrafter"/>
</dbReference>
<reference evidence="6" key="1">
    <citation type="journal article" date="2019" name="Beilstein J. Org. Chem.">
        <title>Nanangenines: drimane sesquiterpenoids as the dominant metabolite cohort of a novel Australian fungus, Aspergillus nanangensis.</title>
        <authorList>
            <person name="Lacey H.J."/>
            <person name="Gilchrist C.L.M."/>
            <person name="Crombie A."/>
            <person name="Kalaitzis J.A."/>
            <person name="Vuong D."/>
            <person name="Rutledge P.J."/>
            <person name="Turner P."/>
            <person name="Pitt J.I."/>
            <person name="Lacey E."/>
            <person name="Chooi Y.H."/>
            <person name="Piggott A.M."/>
        </authorList>
    </citation>
    <scope>NUCLEOTIDE SEQUENCE</scope>
    <source>
        <strain evidence="6">MST-FP2251</strain>
    </source>
</reference>
<evidence type="ECO:0008006" key="8">
    <source>
        <dbReference type="Google" id="ProtNLM"/>
    </source>
</evidence>
<feature type="domain" description="Shikimate dehydrogenase substrate binding N-terminal" evidence="4">
    <location>
        <begin position="454"/>
        <end position="534"/>
    </location>
</feature>
<dbReference type="Gene3D" id="3.40.50.10860">
    <property type="entry name" value="Leucine Dehydrogenase, chain A, domain 1"/>
    <property type="match status" value="1"/>
</dbReference>
<dbReference type="InterPro" id="IPR031322">
    <property type="entry name" value="Shikimate/glucono_kinase"/>
</dbReference>
<feature type="domain" description="SDH C-terminal" evidence="5">
    <location>
        <begin position="719"/>
        <end position="749"/>
    </location>
</feature>
<dbReference type="Pfam" id="PF01488">
    <property type="entry name" value="Shikimate_DH"/>
    <property type="match status" value="1"/>
</dbReference>
<protein>
    <recommendedName>
        <fullName evidence="8">Quinate repressor protein</fullName>
    </recommendedName>
</protein>
<dbReference type="Pfam" id="PF01487">
    <property type="entry name" value="DHquinase_I"/>
    <property type="match status" value="1"/>
</dbReference>